<dbReference type="Pfam" id="PF00111">
    <property type="entry name" value="Fer2"/>
    <property type="match status" value="1"/>
</dbReference>
<feature type="domain" description="2Fe-2S ferredoxin-type" evidence="2">
    <location>
        <begin position="1"/>
        <end position="107"/>
    </location>
</feature>
<dbReference type="SUPFAM" id="SSF54292">
    <property type="entry name" value="2Fe-2S ferredoxin-like"/>
    <property type="match status" value="1"/>
</dbReference>
<dbReference type="OrthoDB" id="3214302at2"/>
<dbReference type="EMBL" id="MOMC01000037">
    <property type="protein sequence ID" value="ONH28838.1"/>
    <property type="molecule type" value="Genomic_DNA"/>
</dbReference>
<dbReference type="CDD" id="cd00207">
    <property type="entry name" value="fer2"/>
    <property type="match status" value="1"/>
</dbReference>
<dbReference type="STRING" id="1834516.BL253_18555"/>
<dbReference type="GO" id="GO:0051536">
    <property type="term" value="F:iron-sulfur cluster binding"/>
    <property type="evidence" value="ECO:0007669"/>
    <property type="project" value="InterPro"/>
</dbReference>
<dbReference type="InterPro" id="IPR036010">
    <property type="entry name" value="2Fe-2S_ferredoxin-like_sf"/>
</dbReference>
<dbReference type="PROSITE" id="PS51085">
    <property type="entry name" value="2FE2S_FER_2"/>
    <property type="match status" value="1"/>
</dbReference>
<dbReference type="InterPro" id="IPR012675">
    <property type="entry name" value="Beta-grasp_dom_sf"/>
</dbReference>
<accession>A0A1V2I8X2</accession>
<comment type="caution">
    <text evidence="3">The sequence shown here is derived from an EMBL/GenBank/DDBJ whole genome shotgun (WGS) entry which is preliminary data.</text>
</comment>
<keyword evidence="4" id="KW-1185">Reference proteome</keyword>
<evidence type="ECO:0000256" key="1">
    <source>
        <dbReference type="SAM" id="MobiDB-lite"/>
    </source>
</evidence>
<organism evidence="3 4">
    <name type="scientific">Pseudofrankia asymbiotica</name>
    <dbReference type="NCBI Taxonomy" id="1834516"/>
    <lineage>
        <taxon>Bacteria</taxon>
        <taxon>Bacillati</taxon>
        <taxon>Actinomycetota</taxon>
        <taxon>Actinomycetes</taxon>
        <taxon>Frankiales</taxon>
        <taxon>Frankiaceae</taxon>
        <taxon>Pseudofrankia</taxon>
    </lineage>
</organism>
<protein>
    <submittedName>
        <fullName evidence="3">Ferredoxin</fullName>
    </submittedName>
</protein>
<dbReference type="Gene3D" id="3.10.20.30">
    <property type="match status" value="1"/>
</dbReference>
<dbReference type="AlphaFoldDB" id="A0A1V2I8X2"/>
<dbReference type="InterPro" id="IPR001041">
    <property type="entry name" value="2Fe-2S_ferredoxin-type"/>
</dbReference>
<evidence type="ECO:0000313" key="4">
    <source>
        <dbReference type="Proteomes" id="UP000188929"/>
    </source>
</evidence>
<gene>
    <name evidence="3" type="ORF">BL253_18555</name>
</gene>
<feature type="compositionally biased region" description="Basic and acidic residues" evidence="1">
    <location>
        <begin position="71"/>
        <end position="86"/>
    </location>
</feature>
<feature type="region of interest" description="Disordered" evidence="1">
    <location>
        <begin position="66"/>
        <end position="88"/>
    </location>
</feature>
<evidence type="ECO:0000313" key="3">
    <source>
        <dbReference type="EMBL" id="ONH28838.1"/>
    </source>
</evidence>
<dbReference type="Proteomes" id="UP000188929">
    <property type="component" value="Unassembled WGS sequence"/>
</dbReference>
<sequence length="120" mass="13100">MVRVDPLGAELELGPGETIIEAAWRLGYHWPTTCHGQATCLVCQVEVLGGAEHLVPPDDEETDALAARLPGDPRRDATDPRRDPTDSRLACRTRVTGDVVVRKKGVRRVQTVPIQDDGPL</sequence>
<evidence type="ECO:0000259" key="2">
    <source>
        <dbReference type="PROSITE" id="PS51085"/>
    </source>
</evidence>
<reference evidence="4" key="1">
    <citation type="submission" date="2016-10" db="EMBL/GenBank/DDBJ databases">
        <title>Frankia sp. NRRL B-16386 Genome sequencing.</title>
        <authorList>
            <person name="Ghodhbane-Gtari F."/>
            <person name="Swanson E."/>
            <person name="Gueddou A."/>
            <person name="Hezbri K."/>
            <person name="Ktari K."/>
            <person name="Nouioui I."/>
            <person name="Morris K."/>
            <person name="Simpson S."/>
            <person name="Abebe-Akele F."/>
            <person name="Thomas K."/>
            <person name="Gtari M."/>
            <person name="Tisa L.S."/>
        </authorList>
    </citation>
    <scope>NUCLEOTIDE SEQUENCE [LARGE SCALE GENOMIC DNA]</scope>
    <source>
        <strain evidence="4">NRRL B-16386</strain>
    </source>
</reference>
<proteinExistence type="predicted"/>
<name>A0A1V2I8X2_9ACTN</name>